<comment type="caution">
    <text evidence="2">The sequence shown here is derived from an EMBL/GenBank/DDBJ whole genome shotgun (WGS) entry which is preliminary data.</text>
</comment>
<keyword evidence="3" id="KW-1185">Reference proteome</keyword>
<evidence type="ECO:0000313" key="3">
    <source>
        <dbReference type="Proteomes" id="UP000238274"/>
    </source>
</evidence>
<dbReference type="VEuPathDB" id="FungiDB:PSHT_06464"/>
<reference evidence="3" key="3">
    <citation type="journal article" date="2018" name="Mol. Plant Microbe Interact.">
        <title>Genome sequence resources for the wheat stripe rust pathogen (Puccinia striiformis f. sp. tritici) and the barley stripe rust pathogen (Puccinia striiformis f. sp. hordei).</title>
        <authorList>
            <person name="Xia C."/>
            <person name="Wang M."/>
            <person name="Yin C."/>
            <person name="Cornejo O.E."/>
            <person name="Hulbert S.H."/>
            <person name="Chen X."/>
        </authorList>
    </citation>
    <scope>NUCLEOTIDE SEQUENCE [LARGE SCALE GENOMIC DNA]</scope>
    <source>
        <strain evidence="3">93TX-2</strain>
    </source>
</reference>
<feature type="transmembrane region" description="Helical" evidence="1">
    <location>
        <begin position="43"/>
        <end position="64"/>
    </location>
</feature>
<protein>
    <submittedName>
        <fullName evidence="2">Uncharacterized protein</fullName>
    </submittedName>
</protein>
<dbReference type="OrthoDB" id="2497823at2759"/>
<sequence length="67" mass="7356">MPGGSSGILLLQKVFWGTGIFSIIFIGAFLLALLRSGHKKHPVIIGFLITSWVTAWIALLPFFGNVW</sequence>
<reference evidence="3" key="2">
    <citation type="journal article" date="2018" name="BMC Genomics">
        <title>Genomic insights into host adaptation between the wheat stripe rust pathogen (Puccinia striiformis f. sp. tritici) and the barley stripe rust pathogen (Puccinia striiformis f. sp. hordei).</title>
        <authorList>
            <person name="Xia C."/>
            <person name="Wang M."/>
            <person name="Yin C."/>
            <person name="Cornejo O.E."/>
            <person name="Hulbert S.H."/>
            <person name="Chen X."/>
        </authorList>
    </citation>
    <scope>NUCLEOTIDE SEQUENCE [LARGE SCALE GENOMIC DNA]</scope>
    <source>
        <strain evidence="3">93TX-2</strain>
    </source>
</reference>
<keyword evidence="1" id="KW-1133">Transmembrane helix</keyword>
<reference evidence="2 3" key="1">
    <citation type="submission" date="2017-12" db="EMBL/GenBank/DDBJ databases">
        <title>Gene loss provides genomic basis for host adaptation in cereal stripe rust fungi.</title>
        <authorList>
            <person name="Xia C."/>
        </authorList>
    </citation>
    <scope>NUCLEOTIDE SEQUENCE [LARGE SCALE GENOMIC DNA]</scope>
    <source>
        <strain evidence="2 3">93TX-2</strain>
    </source>
</reference>
<evidence type="ECO:0000313" key="2">
    <source>
        <dbReference type="EMBL" id="POW17123.1"/>
    </source>
</evidence>
<dbReference type="Proteomes" id="UP000238274">
    <property type="component" value="Unassembled WGS sequence"/>
</dbReference>
<evidence type="ECO:0000256" key="1">
    <source>
        <dbReference type="SAM" id="Phobius"/>
    </source>
</evidence>
<organism evidence="2 3">
    <name type="scientific">Puccinia striiformis</name>
    <dbReference type="NCBI Taxonomy" id="27350"/>
    <lineage>
        <taxon>Eukaryota</taxon>
        <taxon>Fungi</taxon>
        <taxon>Dikarya</taxon>
        <taxon>Basidiomycota</taxon>
        <taxon>Pucciniomycotina</taxon>
        <taxon>Pucciniomycetes</taxon>
        <taxon>Pucciniales</taxon>
        <taxon>Pucciniaceae</taxon>
        <taxon>Puccinia</taxon>
    </lineage>
</organism>
<keyword evidence="1" id="KW-0472">Membrane</keyword>
<proteinExistence type="predicted"/>
<name>A0A2S4W5T4_9BASI</name>
<accession>A0A2S4W5T4</accession>
<feature type="transmembrane region" description="Helical" evidence="1">
    <location>
        <begin position="14"/>
        <end position="34"/>
    </location>
</feature>
<dbReference type="AlphaFoldDB" id="A0A2S4W5T4"/>
<gene>
    <name evidence="2" type="ORF">PSHT_06464</name>
</gene>
<keyword evidence="1" id="KW-0812">Transmembrane</keyword>
<dbReference type="EMBL" id="PKSM01000076">
    <property type="protein sequence ID" value="POW17123.1"/>
    <property type="molecule type" value="Genomic_DNA"/>
</dbReference>